<dbReference type="Gene3D" id="1.10.260.40">
    <property type="entry name" value="lambda repressor-like DNA-binding domains"/>
    <property type="match status" value="1"/>
</dbReference>
<evidence type="ECO:0000313" key="2">
    <source>
        <dbReference type="EMBL" id="EWC58760.1"/>
    </source>
</evidence>
<dbReference type="InterPro" id="IPR049945">
    <property type="entry name" value="AAA_22"/>
</dbReference>
<dbReference type="PRINTS" id="PR00364">
    <property type="entry name" value="DISEASERSIST"/>
</dbReference>
<dbReference type="SUPFAM" id="SSF47413">
    <property type="entry name" value="lambda repressor-like DNA-binding domains"/>
    <property type="match status" value="1"/>
</dbReference>
<sequence>MKNTAATGAAPAFKDLLRGHRLRAGLTQDELAEGSGVSVRAISDMERGVARSPQRRTVEAMAGPLSLTDDELTRLREVSKQGRVRAERDPAEPVARVYNASAVLLPPPDIDDLTGRDGELAALVALADELVGGGRRTGHVAVLTGPPGAGKTSLAVRAAHTLAPHFPDHLLFLRLRGMSAEPSDPADVLHLVLRTLGVPAVDVPAELDQRTSLCRALLVDRSALLVLDNAADEAQVRPLLVGGPRCLTLITSRQALVGLVGVSRVGLGLLGEQEAVALLAAIIGEGRVAAQRAAAVELAGLCGRLPLAIRIAGNRLASRPAWPVEHLLGQLRDRRRRLSTLTAGDLDVRTLFDLSYRQLSPDAAVLFRRLSLVPAADFGAGAARALLEARDVELRLEELADASLLQPGTDAGRYQFHDLLSTYATERLAQEEDPGAARRADERLTDWLVRTATEAGRYFEPSERVSPPPAPTPEFADHLGAGRWLAAEAGGWVAAVGKAAARGQHRAVIDLSEAMHWYSEIDGAGSTWHEVFDLAVRSSVALGSLRDEAVHRGFLAWALTKLLGRPQDGEAMAERALEAATASGDLREQGWSRLYLLSSRLAGAGSPDHERVLDEVIALFTEAGYRTGLSVAHSIRGAHLLAEGKLDAAAEQLELCVGHFREVRRGGAPTPVDDSNHAYSLVRSARVLAARSATAEAVHRCGEALTLFRGLGVLMGQAEALCLTADLLRGGDDAGARTALTEAAALYARLGNPLHEAAALADLAALSEQDAAKSCRERALSLTVALPQTEATVELRRRLTAELSPGGSRHGVDAAREVSP</sequence>
<reference evidence="2 3" key="1">
    <citation type="journal article" date="2014" name="Genome Announc.">
        <title>Draft Genome Sequence of the Antitrypanosomally Active Sponge-Associated Bacterium Actinokineospora sp. Strain EG49.</title>
        <authorList>
            <person name="Harjes J."/>
            <person name="Ryu T."/>
            <person name="Abdelmohsen U.R."/>
            <person name="Moitinho-Silva L."/>
            <person name="Horn H."/>
            <person name="Ravasi T."/>
            <person name="Hentschel U."/>
        </authorList>
    </citation>
    <scope>NUCLEOTIDE SEQUENCE [LARGE SCALE GENOMIC DNA]</scope>
    <source>
        <strain evidence="2 3">EG49</strain>
    </source>
</reference>
<dbReference type="CDD" id="cd00093">
    <property type="entry name" value="HTH_XRE"/>
    <property type="match status" value="1"/>
</dbReference>
<dbReference type="eggNOG" id="COG3903">
    <property type="taxonomic scope" value="Bacteria"/>
</dbReference>
<dbReference type="Gene3D" id="3.40.50.300">
    <property type="entry name" value="P-loop containing nucleotide triphosphate hydrolases"/>
    <property type="match status" value="1"/>
</dbReference>
<gene>
    <name evidence="2" type="ORF">UO65_5937</name>
</gene>
<feature type="domain" description="HTH cro/C1-type" evidence="1">
    <location>
        <begin position="17"/>
        <end position="72"/>
    </location>
</feature>
<dbReference type="SUPFAM" id="SSF52540">
    <property type="entry name" value="P-loop containing nucleoside triphosphate hydrolases"/>
    <property type="match status" value="1"/>
</dbReference>
<dbReference type="EMBL" id="AYXG01000229">
    <property type="protein sequence ID" value="EWC58760.1"/>
    <property type="molecule type" value="Genomic_DNA"/>
</dbReference>
<accession>W7ID37</accession>
<dbReference type="PROSITE" id="PS50943">
    <property type="entry name" value="HTH_CROC1"/>
    <property type="match status" value="1"/>
</dbReference>
<dbReference type="Gene3D" id="1.25.40.10">
    <property type="entry name" value="Tetratricopeptide repeat domain"/>
    <property type="match status" value="1"/>
</dbReference>
<dbReference type="SMART" id="SM00530">
    <property type="entry name" value="HTH_XRE"/>
    <property type="match status" value="1"/>
</dbReference>
<keyword evidence="3" id="KW-1185">Reference proteome</keyword>
<organism evidence="2 3">
    <name type="scientific">Actinokineospora spheciospongiae</name>
    <dbReference type="NCBI Taxonomy" id="909613"/>
    <lineage>
        <taxon>Bacteria</taxon>
        <taxon>Bacillati</taxon>
        <taxon>Actinomycetota</taxon>
        <taxon>Actinomycetes</taxon>
        <taxon>Pseudonocardiales</taxon>
        <taxon>Pseudonocardiaceae</taxon>
        <taxon>Actinokineospora</taxon>
    </lineage>
</organism>
<dbReference type="GO" id="GO:0003677">
    <property type="term" value="F:DNA binding"/>
    <property type="evidence" value="ECO:0007669"/>
    <property type="project" value="InterPro"/>
</dbReference>
<dbReference type="Pfam" id="PF13401">
    <property type="entry name" value="AAA_22"/>
    <property type="match status" value="1"/>
</dbReference>
<dbReference type="eggNOG" id="COG1396">
    <property type="taxonomic scope" value="Bacteria"/>
</dbReference>
<dbReference type="GO" id="GO:0043531">
    <property type="term" value="F:ADP binding"/>
    <property type="evidence" value="ECO:0007669"/>
    <property type="project" value="InterPro"/>
</dbReference>
<comment type="caution">
    <text evidence="2">The sequence shown here is derived from an EMBL/GenBank/DDBJ whole genome shotgun (WGS) entry which is preliminary data.</text>
</comment>
<name>W7ID37_9PSEU</name>
<dbReference type="RefSeq" id="WP_233427886.1">
    <property type="nucleotide sequence ID" value="NZ_AYXG01000229.1"/>
</dbReference>
<dbReference type="InterPro" id="IPR001387">
    <property type="entry name" value="Cro/C1-type_HTH"/>
</dbReference>
<dbReference type="InterPro" id="IPR027417">
    <property type="entry name" value="P-loop_NTPase"/>
</dbReference>
<dbReference type="PANTHER" id="PTHR47691:SF3">
    <property type="entry name" value="HTH-TYPE TRANSCRIPTIONAL REGULATOR RV0890C-RELATED"/>
    <property type="match status" value="1"/>
</dbReference>
<dbReference type="AlphaFoldDB" id="W7ID37"/>
<dbReference type="STRING" id="909613.UO65_5937"/>
<dbReference type="PANTHER" id="PTHR47691">
    <property type="entry name" value="REGULATOR-RELATED"/>
    <property type="match status" value="1"/>
</dbReference>
<dbReference type="Proteomes" id="UP000019277">
    <property type="component" value="Unassembled WGS sequence"/>
</dbReference>
<evidence type="ECO:0000259" key="1">
    <source>
        <dbReference type="PROSITE" id="PS50943"/>
    </source>
</evidence>
<dbReference type="InterPro" id="IPR011990">
    <property type="entry name" value="TPR-like_helical_dom_sf"/>
</dbReference>
<dbReference type="PATRIC" id="fig|909613.9.peg.5938"/>
<evidence type="ECO:0000313" key="3">
    <source>
        <dbReference type="Proteomes" id="UP000019277"/>
    </source>
</evidence>
<protein>
    <submittedName>
        <fullName evidence="2">Regulatory protein</fullName>
    </submittedName>
</protein>
<dbReference type="InterPro" id="IPR010982">
    <property type="entry name" value="Lambda_DNA-bd_dom_sf"/>
</dbReference>
<proteinExistence type="predicted"/>
<dbReference type="SUPFAM" id="SSF48452">
    <property type="entry name" value="TPR-like"/>
    <property type="match status" value="1"/>
</dbReference>
<dbReference type="Pfam" id="PF13560">
    <property type="entry name" value="HTH_31"/>
    <property type="match status" value="1"/>
</dbReference>